<dbReference type="AlphaFoldDB" id="A0A6G1DUC4"/>
<organism evidence="1 2">
    <name type="scientific">Oryza meyeriana var. granulata</name>
    <dbReference type="NCBI Taxonomy" id="110450"/>
    <lineage>
        <taxon>Eukaryota</taxon>
        <taxon>Viridiplantae</taxon>
        <taxon>Streptophyta</taxon>
        <taxon>Embryophyta</taxon>
        <taxon>Tracheophyta</taxon>
        <taxon>Spermatophyta</taxon>
        <taxon>Magnoliopsida</taxon>
        <taxon>Liliopsida</taxon>
        <taxon>Poales</taxon>
        <taxon>Poaceae</taxon>
        <taxon>BOP clade</taxon>
        <taxon>Oryzoideae</taxon>
        <taxon>Oryzeae</taxon>
        <taxon>Oryzinae</taxon>
        <taxon>Oryza</taxon>
        <taxon>Oryza meyeriana</taxon>
    </lineage>
</organism>
<comment type="caution">
    <text evidence="1">The sequence shown here is derived from an EMBL/GenBank/DDBJ whole genome shotgun (WGS) entry which is preliminary data.</text>
</comment>
<sequence length="88" mass="10135">MGMKWYLHIHSRPLKMMDILGDYTFPMVAWQVANFKTLVSVYKLVELSDRGDQLWKKRAIDVQFLPIGIKLSSKAEPWNITQVLGIGA</sequence>
<protein>
    <submittedName>
        <fullName evidence="1">Uncharacterized protein</fullName>
    </submittedName>
</protein>
<dbReference type="Proteomes" id="UP000479710">
    <property type="component" value="Unassembled WGS sequence"/>
</dbReference>
<proteinExistence type="predicted"/>
<accession>A0A6G1DUC4</accession>
<reference evidence="1 2" key="1">
    <citation type="submission" date="2019-11" db="EMBL/GenBank/DDBJ databases">
        <title>Whole genome sequence of Oryza granulata.</title>
        <authorList>
            <person name="Li W."/>
        </authorList>
    </citation>
    <scope>NUCLEOTIDE SEQUENCE [LARGE SCALE GENOMIC DNA]</scope>
    <source>
        <strain evidence="2">cv. Menghai</strain>
        <tissue evidence="1">Leaf</tissue>
    </source>
</reference>
<gene>
    <name evidence="1" type="ORF">E2562_038132</name>
</gene>
<evidence type="ECO:0000313" key="2">
    <source>
        <dbReference type="Proteomes" id="UP000479710"/>
    </source>
</evidence>
<dbReference type="EMBL" id="SPHZ02000006">
    <property type="protein sequence ID" value="KAF0915704.1"/>
    <property type="molecule type" value="Genomic_DNA"/>
</dbReference>
<keyword evidence="2" id="KW-1185">Reference proteome</keyword>
<evidence type="ECO:0000313" key="1">
    <source>
        <dbReference type="EMBL" id="KAF0915704.1"/>
    </source>
</evidence>
<name>A0A6G1DUC4_9ORYZ</name>